<dbReference type="SUPFAM" id="SSF53850">
    <property type="entry name" value="Periplasmic binding protein-like II"/>
    <property type="match status" value="1"/>
</dbReference>
<comment type="caution">
    <text evidence="3">The sequence shown here is derived from an EMBL/GenBank/DDBJ whole genome shotgun (WGS) entry which is preliminary data.</text>
</comment>
<feature type="region of interest" description="Disordered" evidence="2">
    <location>
        <begin position="1"/>
        <end position="22"/>
    </location>
</feature>
<keyword evidence="1" id="KW-0732">Signal</keyword>
<dbReference type="EMBL" id="BOMG01000042">
    <property type="protein sequence ID" value="GID54764.1"/>
    <property type="molecule type" value="Genomic_DNA"/>
</dbReference>
<protein>
    <recommendedName>
        <fullName evidence="5">Extracellular solute-binding protein</fullName>
    </recommendedName>
</protein>
<dbReference type="Pfam" id="PF13416">
    <property type="entry name" value="SBP_bac_8"/>
    <property type="match status" value="1"/>
</dbReference>
<dbReference type="PANTHER" id="PTHR30006">
    <property type="entry name" value="THIAMINE-BINDING PERIPLASMIC PROTEIN-RELATED"/>
    <property type="match status" value="1"/>
</dbReference>
<keyword evidence="4" id="KW-1185">Reference proteome</keyword>
<evidence type="ECO:0000256" key="2">
    <source>
        <dbReference type="SAM" id="MobiDB-lite"/>
    </source>
</evidence>
<evidence type="ECO:0000313" key="4">
    <source>
        <dbReference type="Proteomes" id="UP000612282"/>
    </source>
</evidence>
<dbReference type="PANTHER" id="PTHR30006:SF2">
    <property type="entry name" value="ABC TRANSPORTER SUBSTRATE-BINDING PROTEIN"/>
    <property type="match status" value="1"/>
</dbReference>
<dbReference type="InterPro" id="IPR006059">
    <property type="entry name" value="SBP"/>
</dbReference>
<evidence type="ECO:0000256" key="1">
    <source>
        <dbReference type="ARBA" id="ARBA00022729"/>
    </source>
</evidence>
<evidence type="ECO:0008006" key="5">
    <source>
        <dbReference type="Google" id="ProtNLM"/>
    </source>
</evidence>
<dbReference type="Gene3D" id="3.40.190.10">
    <property type="entry name" value="Periplasmic binding protein-like II"/>
    <property type="match status" value="2"/>
</dbReference>
<name>A0ABQ3X8D9_9ACTN</name>
<gene>
    <name evidence="3" type="ORF">Aco03nite_031680</name>
</gene>
<dbReference type="Proteomes" id="UP000612282">
    <property type="component" value="Unassembled WGS sequence"/>
</dbReference>
<accession>A0ABQ3X8D9</accession>
<evidence type="ECO:0000313" key="3">
    <source>
        <dbReference type="EMBL" id="GID54764.1"/>
    </source>
</evidence>
<organism evidence="3 4">
    <name type="scientific">Actinoplanes couchii</name>
    <dbReference type="NCBI Taxonomy" id="403638"/>
    <lineage>
        <taxon>Bacteria</taxon>
        <taxon>Bacillati</taxon>
        <taxon>Actinomycetota</taxon>
        <taxon>Actinomycetes</taxon>
        <taxon>Micromonosporales</taxon>
        <taxon>Micromonosporaceae</taxon>
        <taxon>Actinoplanes</taxon>
    </lineage>
</organism>
<sequence length="385" mass="40164">MQTWVLLPARQPTEASKGHSMNGRRVSRRNFLGLTAGIGTAIGLSACSAPGGGSGDGAGQTSLTMFHWAGAQGEVPKKIGDAYAAANNIKISYIEGTNADTFPKLVSSVQINAQNPLLNLGFFNGQSFANGETTNLWLPVPDSVANVAKVLPDYRIASGHGAYMVMDAMGLIYNKEAFPTPPTSWAQLFDAKYKGKVTTWDAPAFGVNALPVIAKLNGGSESNLQPGIDVFAAAAKAGQFNGFISSLDQLRQQLIAGEVVIAPGFQGVAEPWIKAGDPIGFAVPTEGVMAFPEGFQIVNGSTEAQVTASAALMNQMFDPGNVSAYCAATGTIPLVEGATLGADYADRPSFQLSTVEAAIKLDYPALVAATEAATKSWNDQVKANI</sequence>
<reference evidence="3 4" key="1">
    <citation type="submission" date="2021-01" db="EMBL/GenBank/DDBJ databases">
        <title>Whole genome shotgun sequence of Actinoplanes couchii NBRC 106145.</title>
        <authorList>
            <person name="Komaki H."/>
            <person name="Tamura T."/>
        </authorList>
    </citation>
    <scope>NUCLEOTIDE SEQUENCE [LARGE SCALE GENOMIC DNA]</scope>
    <source>
        <strain evidence="3 4">NBRC 106145</strain>
    </source>
</reference>
<proteinExistence type="predicted"/>